<dbReference type="InterPro" id="IPR051055">
    <property type="entry name" value="PIF1_helicase"/>
</dbReference>
<dbReference type="Proteomes" id="UP000596742">
    <property type="component" value="Unassembled WGS sequence"/>
</dbReference>
<proteinExistence type="predicted"/>
<accession>A0A8B6H2E3</accession>
<organism evidence="1 2">
    <name type="scientific">Mytilus galloprovincialis</name>
    <name type="common">Mediterranean mussel</name>
    <dbReference type="NCBI Taxonomy" id="29158"/>
    <lineage>
        <taxon>Eukaryota</taxon>
        <taxon>Metazoa</taxon>
        <taxon>Spiralia</taxon>
        <taxon>Lophotrochozoa</taxon>
        <taxon>Mollusca</taxon>
        <taxon>Bivalvia</taxon>
        <taxon>Autobranchia</taxon>
        <taxon>Pteriomorphia</taxon>
        <taxon>Mytilida</taxon>
        <taxon>Mytiloidea</taxon>
        <taxon>Mytilidae</taxon>
        <taxon>Mytilinae</taxon>
        <taxon>Mytilus</taxon>
    </lineage>
</organism>
<dbReference type="PANTHER" id="PTHR47642">
    <property type="entry name" value="ATP-DEPENDENT DNA HELICASE"/>
    <property type="match status" value="1"/>
</dbReference>
<keyword evidence="2" id="KW-1185">Reference proteome</keyword>
<protein>
    <submittedName>
        <fullName evidence="1">Uncharacterized protein</fullName>
    </submittedName>
</protein>
<gene>
    <name evidence="1" type="ORF">MGAL_10B072757</name>
</gene>
<dbReference type="EMBL" id="UYJE01009428">
    <property type="protein sequence ID" value="VDI73407.1"/>
    <property type="molecule type" value="Genomic_DNA"/>
</dbReference>
<dbReference type="PANTHER" id="PTHR47642:SF5">
    <property type="entry name" value="ATP-DEPENDENT DNA HELICASE"/>
    <property type="match status" value="1"/>
</dbReference>
<comment type="caution">
    <text evidence="1">The sequence shown here is derived from an EMBL/GenBank/DDBJ whole genome shotgun (WGS) entry which is preliminary data.</text>
</comment>
<dbReference type="Gene3D" id="3.60.10.10">
    <property type="entry name" value="Endonuclease/exonuclease/phosphatase"/>
    <property type="match status" value="1"/>
</dbReference>
<dbReference type="Gene3D" id="3.40.50.300">
    <property type="entry name" value="P-loop containing nucleotide triphosphate hydrolases"/>
    <property type="match status" value="1"/>
</dbReference>
<dbReference type="InterPro" id="IPR036691">
    <property type="entry name" value="Endo/exonu/phosph_ase_sf"/>
</dbReference>
<evidence type="ECO:0000313" key="2">
    <source>
        <dbReference type="Proteomes" id="UP000596742"/>
    </source>
</evidence>
<sequence length="299" mass="34472">MELPANLCILTYQTINRYFCGLFFLDKNIGATQRIKSKSLYKGTISPNWTPIHFITRQFQVGKYKNVQIVRKQFPLKPAAASTVHKCQGISLSNAAVSYKGRIQSHMVYVALSRVTSLQGLHLLDFNKDKITIDKNVKIEISRLRNEKQIVYSQLPLAKPKLAILCLNARSLHKHIGDYRNDDRIYQNDVIFIQETWAKKPDSLDHYMLNGFNHIDFYPHAIHLHRPHCGIFAYVKEGLQVDSIEFFEEEGIERIQLIVSLSEKHYCLTSIYCHPSTNVDNICDTIHSVVTPNHYTVLL</sequence>
<dbReference type="SUPFAM" id="SSF52540">
    <property type="entry name" value="P-loop containing nucleoside triphosphate hydrolases"/>
    <property type="match status" value="1"/>
</dbReference>
<dbReference type="SUPFAM" id="SSF56219">
    <property type="entry name" value="DNase I-like"/>
    <property type="match status" value="1"/>
</dbReference>
<dbReference type="OrthoDB" id="416437at2759"/>
<name>A0A8B6H2E3_MYTGA</name>
<dbReference type="InterPro" id="IPR027417">
    <property type="entry name" value="P-loop_NTPase"/>
</dbReference>
<reference evidence="1" key="1">
    <citation type="submission" date="2018-11" db="EMBL/GenBank/DDBJ databases">
        <authorList>
            <person name="Alioto T."/>
            <person name="Alioto T."/>
        </authorList>
    </citation>
    <scope>NUCLEOTIDE SEQUENCE</scope>
</reference>
<dbReference type="AlphaFoldDB" id="A0A8B6H2E3"/>
<evidence type="ECO:0000313" key="1">
    <source>
        <dbReference type="EMBL" id="VDI73407.1"/>
    </source>
</evidence>